<evidence type="ECO:0000256" key="3">
    <source>
        <dbReference type="SAM" id="MobiDB-lite"/>
    </source>
</evidence>
<dbReference type="AlphaFoldDB" id="A0A4U0Y0T2"/>
<dbReference type="Pfam" id="PF00072">
    <property type="entry name" value="Response_reg"/>
    <property type="match status" value="1"/>
</dbReference>
<evidence type="ECO:0000313" key="6">
    <source>
        <dbReference type="EMBL" id="TKA82326.1"/>
    </source>
</evidence>
<dbReference type="CDD" id="cd00130">
    <property type="entry name" value="PAS"/>
    <property type="match status" value="1"/>
</dbReference>
<dbReference type="InterPro" id="IPR000014">
    <property type="entry name" value="PAS"/>
</dbReference>
<dbReference type="CDD" id="cd17546">
    <property type="entry name" value="REC_hyHK_CKI1_RcsC-like"/>
    <property type="match status" value="1"/>
</dbReference>
<proteinExistence type="predicted"/>
<dbReference type="InterPro" id="IPR036890">
    <property type="entry name" value="HATPase_C_sf"/>
</dbReference>
<dbReference type="Gene3D" id="3.30.450.20">
    <property type="entry name" value="PAS domain"/>
    <property type="match status" value="2"/>
</dbReference>
<sequence>MEDRPTNIGTNGFRKLAPNSVKSHSHAPKGFDGSCIVDIVKNSSSLRSFAVIGVLELLERDERPVFVLDLNADPRASPVYYNRTLRNSDSLRNKISGQEDASSPSKTIDRSAYPHFKQWMLKREGEADGYSNSARYTGIQWIATTLQDNWRVISGNYYIQDLTVVRREIENTVNNYAGDPRPAAMYWGQDKTVLYNEGYVGVIGKMHPWTMGKPFKTVWADLLSTFEPVFTKAEETGQPSTTDDATFFIDRNGYIEETHISWSMIPIGSENGHIAYYNPVIETTRTVIADRRLSSLLELGQFVAMAEEPKSFWPQLLKGLESNIHDFPFAILYSCMEEADDNSISSVEYTDSGNWTFEGAVGLPVSHANAPVHLDSNQAAEEITSSFREAICADTPTLLDTPLLGRLLKDVPSRSFGDLCQSAVICPIRPIKRENVLGFLVIGINPRKKDYDSDYQLFIQLLARQVATSLASVVLLGDEIRRGRIAAKMAAQEQMALSETLAIRTQEAANSETRFRSMADLAPVGMFHIDPQGVVVYGNEQWFAITEHPKDVIYPMSWYNVFDERDHPLLDQIWNTLLVAGDPISCELFMKGSLTAPELDHGRPIDRYVLCAAYPEKWPDGTTKGILGCLTDISRQKWVEGFQKRRAQEAIEMKRQQENFIDMTSHEMRNPLGAIILCADHIATSLAEFESGTTELVNLHRELLNSHLEAAQTIALCAQHQKRIIDDVLTLSKLDSDLLLITPVEAQPVVVIEEALKMFHGELQKSDMELQYRVDPSYSALDIDWVYLDPSRLLQVLINLVSNAIKFTQSAATRTITISVSASTQKPSGSPDDNGVECLPRNNARKITASDVCWEVAGQAVYLRVAVQDTGRGLDENEKKLLFQRFSQTTPRTHVEYGGSGLGLFISRELTELQGGEIGVASEAGVGSTFAFYIRGLRCAPPPHTATEQTTKATVEDGASKSDAGVTDAVKTNLSSGDGTKSHVVASSVKSNAIRHVLIVEDNLVNQRVLSKQLRNAGCVVSVANHGGEALAFLQGSQYWKDMPSGQPLSVILMDLEMPVMDGLTCVREIRALQRQGSIVSHVPVIAVTANARSEQMASAREAGMDSVVTKPFRIPELMPEIERLMSMYE</sequence>
<dbReference type="Pfam" id="PF00512">
    <property type="entry name" value="HisKA"/>
    <property type="match status" value="1"/>
</dbReference>
<dbReference type="Gene3D" id="3.40.50.2300">
    <property type="match status" value="1"/>
</dbReference>
<dbReference type="InterPro" id="IPR050956">
    <property type="entry name" value="2C_system_His_kinase"/>
</dbReference>
<feature type="modified residue" description="4-aspartylphosphate" evidence="2">
    <location>
        <position position="1055"/>
    </location>
</feature>
<feature type="region of interest" description="Disordered" evidence="3">
    <location>
        <begin position="1"/>
        <end position="26"/>
    </location>
</feature>
<dbReference type="InterPro" id="IPR003594">
    <property type="entry name" value="HATPase_dom"/>
</dbReference>
<dbReference type="InterPro" id="IPR005467">
    <property type="entry name" value="His_kinase_dom"/>
</dbReference>
<dbReference type="InterPro" id="IPR011006">
    <property type="entry name" value="CheY-like_superfamily"/>
</dbReference>
<dbReference type="SMART" id="SM00448">
    <property type="entry name" value="REC"/>
    <property type="match status" value="1"/>
</dbReference>
<evidence type="ECO:0000313" key="7">
    <source>
        <dbReference type="Proteomes" id="UP000308768"/>
    </source>
</evidence>
<dbReference type="InterPro" id="IPR001789">
    <property type="entry name" value="Sig_transdc_resp-reg_receiver"/>
</dbReference>
<dbReference type="SUPFAM" id="SSF55874">
    <property type="entry name" value="ATPase domain of HSP90 chaperone/DNA topoisomerase II/histidine kinase"/>
    <property type="match status" value="1"/>
</dbReference>
<dbReference type="InterPro" id="IPR003661">
    <property type="entry name" value="HisK_dim/P_dom"/>
</dbReference>
<protein>
    <recommendedName>
        <fullName evidence="8">Histidine kinase</fullName>
    </recommendedName>
</protein>
<dbReference type="PANTHER" id="PTHR43719:SF30">
    <property type="entry name" value="TWO-COMPONENT SYSTEM RESPONSE REGULATOR"/>
    <property type="match status" value="1"/>
</dbReference>
<feature type="domain" description="Response regulatory" evidence="5">
    <location>
        <begin position="996"/>
        <end position="1126"/>
    </location>
</feature>
<dbReference type="SMART" id="SM00387">
    <property type="entry name" value="HATPase_c"/>
    <property type="match status" value="1"/>
</dbReference>
<dbReference type="SMART" id="SM00388">
    <property type="entry name" value="HisKA"/>
    <property type="match status" value="1"/>
</dbReference>
<organism evidence="6 7">
    <name type="scientific">Cryomyces minteri</name>
    <dbReference type="NCBI Taxonomy" id="331657"/>
    <lineage>
        <taxon>Eukaryota</taxon>
        <taxon>Fungi</taxon>
        <taxon>Dikarya</taxon>
        <taxon>Ascomycota</taxon>
        <taxon>Pezizomycotina</taxon>
        <taxon>Dothideomycetes</taxon>
        <taxon>Dothideomycetes incertae sedis</taxon>
        <taxon>Cryomyces</taxon>
    </lineage>
</organism>
<dbReference type="Proteomes" id="UP000308768">
    <property type="component" value="Unassembled WGS sequence"/>
</dbReference>
<keyword evidence="7" id="KW-1185">Reference proteome</keyword>
<dbReference type="EMBL" id="NAJN01000002">
    <property type="protein sequence ID" value="TKA82326.1"/>
    <property type="molecule type" value="Genomic_DNA"/>
</dbReference>
<accession>A0A4U0Y0T2</accession>
<dbReference type="SMART" id="SM00091">
    <property type="entry name" value="PAS"/>
    <property type="match status" value="1"/>
</dbReference>
<evidence type="ECO:0000259" key="5">
    <source>
        <dbReference type="PROSITE" id="PS50110"/>
    </source>
</evidence>
<dbReference type="SUPFAM" id="SSF55785">
    <property type="entry name" value="PYP-like sensor domain (PAS domain)"/>
    <property type="match status" value="1"/>
</dbReference>
<evidence type="ECO:0000259" key="4">
    <source>
        <dbReference type="PROSITE" id="PS50109"/>
    </source>
</evidence>
<dbReference type="Gene3D" id="1.10.287.130">
    <property type="match status" value="1"/>
</dbReference>
<dbReference type="InterPro" id="IPR035965">
    <property type="entry name" value="PAS-like_dom_sf"/>
</dbReference>
<keyword evidence="1 2" id="KW-0597">Phosphoprotein</keyword>
<dbReference type="OrthoDB" id="60033at2759"/>
<gene>
    <name evidence="6" type="ORF">B0A49_00067</name>
</gene>
<dbReference type="Pfam" id="PF26131">
    <property type="entry name" value="PAS-like"/>
    <property type="match status" value="1"/>
</dbReference>
<dbReference type="InterPro" id="IPR004358">
    <property type="entry name" value="Sig_transdc_His_kin-like_C"/>
</dbReference>
<comment type="caution">
    <text evidence="6">The sequence shown here is derived from an EMBL/GenBank/DDBJ whole genome shotgun (WGS) entry which is preliminary data.</text>
</comment>
<dbReference type="PRINTS" id="PR00344">
    <property type="entry name" value="BCTRLSENSOR"/>
</dbReference>
<dbReference type="SUPFAM" id="SSF52172">
    <property type="entry name" value="CheY-like"/>
    <property type="match status" value="1"/>
</dbReference>
<name>A0A4U0Y0T2_9PEZI</name>
<dbReference type="PROSITE" id="PS50109">
    <property type="entry name" value="HIS_KIN"/>
    <property type="match status" value="1"/>
</dbReference>
<feature type="domain" description="Histidine kinase" evidence="4">
    <location>
        <begin position="663"/>
        <end position="938"/>
    </location>
</feature>
<dbReference type="CDD" id="cd00082">
    <property type="entry name" value="HisKA"/>
    <property type="match status" value="1"/>
</dbReference>
<dbReference type="Pfam" id="PF02518">
    <property type="entry name" value="HATPase_c"/>
    <property type="match status" value="1"/>
</dbReference>
<dbReference type="GO" id="GO:0000155">
    <property type="term" value="F:phosphorelay sensor kinase activity"/>
    <property type="evidence" value="ECO:0007669"/>
    <property type="project" value="InterPro"/>
</dbReference>
<evidence type="ECO:0000256" key="2">
    <source>
        <dbReference type="PROSITE-ProRule" id="PRU00169"/>
    </source>
</evidence>
<dbReference type="SUPFAM" id="SSF47384">
    <property type="entry name" value="Homodimeric domain of signal transducing histidine kinase"/>
    <property type="match status" value="1"/>
</dbReference>
<dbReference type="STRING" id="331657.A0A4U0Y0T2"/>
<feature type="region of interest" description="Disordered" evidence="3">
    <location>
        <begin position="944"/>
        <end position="964"/>
    </location>
</feature>
<reference evidence="6 7" key="1">
    <citation type="submission" date="2017-03" db="EMBL/GenBank/DDBJ databases">
        <title>Genomes of endolithic fungi from Antarctica.</title>
        <authorList>
            <person name="Coleine C."/>
            <person name="Masonjones S."/>
            <person name="Stajich J.E."/>
        </authorList>
    </citation>
    <scope>NUCLEOTIDE SEQUENCE [LARGE SCALE GENOMIC DNA]</scope>
    <source>
        <strain evidence="6 7">CCFEE 5187</strain>
    </source>
</reference>
<evidence type="ECO:0008006" key="8">
    <source>
        <dbReference type="Google" id="ProtNLM"/>
    </source>
</evidence>
<evidence type="ECO:0000256" key="1">
    <source>
        <dbReference type="ARBA" id="ARBA00022553"/>
    </source>
</evidence>
<dbReference type="InterPro" id="IPR058846">
    <property type="entry name" value="PAS-like"/>
</dbReference>
<dbReference type="InterPro" id="IPR036097">
    <property type="entry name" value="HisK_dim/P_sf"/>
</dbReference>
<dbReference type="Gene3D" id="3.30.565.10">
    <property type="entry name" value="Histidine kinase-like ATPase, C-terminal domain"/>
    <property type="match status" value="1"/>
</dbReference>
<dbReference type="PROSITE" id="PS50110">
    <property type="entry name" value="RESPONSE_REGULATORY"/>
    <property type="match status" value="1"/>
</dbReference>
<dbReference type="PANTHER" id="PTHR43719">
    <property type="entry name" value="TWO-COMPONENT HISTIDINE KINASE"/>
    <property type="match status" value="1"/>
</dbReference>